<feature type="non-terminal residue" evidence="1">
    <location>
        <position position="1"/>
    </location>
</feature>
<sequence>VKTLEGQGVPLDQAEAITAAAITHQSKIKAKVQNSQ</sequence>
<accession>A0A2K3JMT6</accession>
<evidence type="ECO:0000313" key="1">
    <source>
        <dbReference type="EMBL" id="PNX55330.1"/>
    </source>
</evidence>
<name>A0A2K3JMT6_TRIPR</name>
<comment type="caution">
    <text evidence="1">The sequence shown here is derived from an EMBL/GenBank/DDBJ whole genome shotgun (WGS) entry which is preliminary data.</text>
</comment>
<reference evidence="1 2" key="1">
    <citation type="journal article" date="2014" name="Am. J. Bot.">
        <title>Genome assembly and annotation for red clover (Trifolium pratense; Fabaceae).</title>
        <authorList>
            <person name="Istvanek J."/>
            <person name="Jaros M."/>
            <person name="Krenek A."/>
            <person name="Repkova J."/>
        </authorList>
    </citation>
    <scope>NUCLEOTIDE SEQUENCE [LARGE SCALE GENOMIC DNA]</scope>
    <source>
        <strain evidence="2">cv. Tatra</strain>
        <tissue evidence="1">Young leaves</tissue>
    </source>
</reference>
<dbReference type="Proteomes" id="UP000236291">
    <property type="component" value="Unassembled WGS sequence"/>
</dbReference>
<organism evidence="1 2">
    <name type="scientific">Trifolium pratense</name>
    <name type="common">Red clover</name>
    <dbReference type="NCBI Taxonomy" id="57577"/>
    <lineage>
        <taxon>Eukaryota</taxon>
        <taxon>Viridiplantae</taxon>
        <taxon>Streptophyta</taxon>
        <taxon>Embryophyta</taxon>
        <taxon>Tracheophyta</taxon>
        <taxon>Spermatophyta</taxon>
        <taxon>Magnoliopsida</taxon>
        <taxon>eudicotyledons</taxon>
        <taxon>Gunneridae</taxon>
        <taxon>Pentapetalae</taxon>
        <taxon>rosids</taxon>
        <taxon>fabids</taxon>
        <taxon>Fabales</taxon>
        <taxon>Fabaceae</taxon>
        <taxon>Papilionoideae</taxon>
        <taxon>50 kb inversion clade</taxon>
        <taxon>NPAAA clade</taxon>
        <taxon>Hologalegina</taxon>
        <taxon>IRL clade</taxon>
        <taxon>Trifolieae</taxon>
        <taxon>Trifolium</taxon>
    </lineage>
</organism>
<evidence type="ECO:0000313" key="2">
    <source>
        <dbReference type="Proteomes" id="UP000236291"/>
    </source>
</evidence>
<dbReference type="EMBL" id="ASHM01071167">
    <property type="protein sequence ID" value="PNX55330.1"/>
    <property type="molecule type" value="Genomic_DNA"/>
</dbReference>
<dbReference type="AlphaFoldDB" id="A0A2K3JMT6"/>
<gene>
    <name evidence="1" type="ORF">L195_g048957</name>
</gene>
<reference evidence="1 2" key="2">
    <citation type="journal article" date="2017" name="Front. Plant Sci.">
        <title>Gene Classification and Mining of Molecular Markers Useful in Red Clover (Trifolium pratense) Breeding.</title>
        <authorList>
            <person name="Istvanek J."/>
            <person name="Dluhosova J."/>
            <person name="Dluhos P."/>
            <person name="Patkova L."/>
            <person name="Nedelnik J."/>
            <person name="Repkova J."/>
        </authorList>
    </citation>
    <scope>NUCLEOTIDE SEQUENCE [LARGE SCALE GENOMIC DNA]</scope>
    <source>
        <strain evidence="2">cv. Tatra</strain>
        <tissue evidence="1">Young leaves</tissue>
    </source>
</reference>
<proteinExistence type="predicted"/>
<protein>
    <submittedName>
        <fullName evidence="1">Uncharacterized protein</fullName>
    </submittedName>
</protein>
<feature type="non-terminal residue" evidence="1">
    <location>
        <position position="36"/>
    </location>
</feature>